<evidence type="ECO:0000313" key="2">
    <source>
        <dbReference type="EMBL" id="OSX73313.1"/>
    </source>
</evidence>
<name>A0A1X6NY56_PORUM</name>
<keyword evidence="3" id="KW-1185">Reference proteome</keyword>
<feature type="compositionally biased region" description="Low complexity" evidence="1">
    <location>
        <begin position="243"/>
        <end position="259"/>
    </location>
</feature>
<sequence length="259" mass="24603">MMPHVESQHDSPSAAPGAVDGVAPGGRGGAVAGVTHVPICPSTTRPGGGVGVAGTLHTSPAAHGAGGMMPHVESQHDSPSVAPGAVDGVAQGGRGGRVAGATQAPICPSTTRPGGGVGVAGTLHTSPAAHGAGRMMPHVESQQGSPSAAPGAVDGVADGGAPWRRAPTTPVATAAAVRATATARTTERVMVLAPRGGGAPKTAAAACGTSGGARAEQERCRGSTVTAHTGQSVPDVDDGASGGRCSTASSSSSGGRLLV</sequence>
<evidence type="ECO:0000313" key="3">
    <source>
        <dbReference type="Proteomes" id="UP000218209"/>
    </source>
</evidence>
<feature type="region of interest" description="Disordered" evidence="1">
    <location>
        <begin position="220"/>
        <end position="259"/>
    </location>
</feature>
<gene>
    <name evidence="2" type="ORF">BU14_0357s0006</name>
</gene>
<feature type="region of interest" description="Disordered" evidence="1">
    <location>
        <begin position="94"/>
        <end position="113"/>
    </location>
</feature>
<dbReference type="AlphaFoldDB" id="A0A1X6NY56"/>
<accession>A0A1X6NY56</accession>
<reference evidence="2 3" key="1">
    <citation type="submission" date="2017-03" db="EMBL/GenBank/DDBJ databases">
        <title>WGS assembly of Porphyra umbilicalis.</title>
        <authorList>
            <person name="Brawley S.H."/>
            <person name="Blouin N.A."/>
            <person name="Ficko-Blean E."/>
            <person name="Wheeler G.L."/>
            <person name="Lohr M."/>
            <person name="Goodson H.V."/>
            <person name="Jenkins J.W."/>
            <person name="Blaby-Haas C.E."/>
            <person name="Helliwell K.E."/>
            <person name="Chan C."/>
            <person name="Marriage T."/>
            <person name="Bhattacharya D."/>
            <person name="Klein A.S."/>
            <person name="Badis Y."/>
            <person name="Brodie J."/>
            <person name="Cao Y."/>
            <person name="Collen J."/>
            <person name="Dittami S.M."/>
            <person name="Gachon C.M."/>
            <person name="Green B.R."/>
            <person name="Karpowicz S."/>
            <person name="Kim J.W."/>
            <person name="Kudahl U."/>
            <person name="Lin S."/>
            <person name="Michel G."/>
            <person name="Mittag M."/>
            <person name="Olson B.J."/>
            <person name="Pangilinan J."/>
            <person name="Peng Y."/>
            <person name="Qiu H."/>
            <person name="Shu S."/>
            <person name="Singer J.T."/>
            <person name="Smith A.G."/>
            <person name="Sprecher B.N."/>
            <person name="Wagner V."/>
            <person name="Wang W."/>
            <person name="Wang Z.-Y."/>
            <person name="Yan J."/>
            <person name="Yarish C."/>
            <person name="Zoeuner-Riek S."/>
            <person name="Zhuang Y."/>
            <person name="Zou Y."/>
            <person name="Lindquist E.A."/>
            <person name="Grimwood J."/>
            <person name="Barry K."/>
            <person name="Rokhsar D.S."/>
            <person name="Schmutz J."/>
            <person name="Stiller J.W."/>
            <person name="Grossman A.R."/>
            <person name="Prochnik S.E."/>
        </authorList>
    </citation>
    <scope>NUCLEOTIDE SEQUENCE [LARGE SCALE GENOMIC DNA]</scope>
    <source>
        <strain evidence="2">4086291</strain>
    </source>
</reference>
<dbReference type="EMBL" id="KV919003">
    <property type="protein sequence ID" value="OSX73313.1"/>
    <property type="molecule type" value="Genomic_DNA"/>
</dbReference>
<evidence type="ECO:0000256" key="1">
    <source>
        <dbReference type="SAM" id="MobiDB-lite"/>
    </source>
</evidence>
<dbReference type="Proteomes" id="UP000218209">
    <property type="component" value="Unassembled WGS sequence"/>
</dbReference>
<feature type="compositionally biased region" description="Polar residues" evidence="1">
    <location>
        <begin position="223"/>
        <end position="232"/>
    </location>
</feature>
<proteinExistence type="predicted"/>
<feature type="region of interest" description="Disordered" evidence="1">
    <location>
        <begin position="1"/>
        <end position="29"/>
    </location>
</feature>
<organism evidence="2 3">
    <name type="scientific">Porphyra umbilicalis</name>
    <name type="common">Purple laver</name>
    <name type="synonym">Red alga</name>
    <dbReference type="NCBI Taxonomy" id="2786"/>
    <lineage>
        <taxon>Eukaryota</taxon>
        <taxon>Rhodophyta</taxon>
        <taxon>Bangiophyceae</taxon>
        <taxon>Bangiales</taxon>
        <taxon>Bangiaceae</taxon>
        <taxon>Porphyra</taxon>
    </lineage>
</organism>
<protein>
    <submittedName>
        <fullName evidence="2">Uncharacterized protein</fullName>
    </submittedName>
</protein>